<evidence type="ECO:0000313" key="1">
    <source>
        <dbReference type="EMBL" id="KAA0032063.1"/>
    </source>
</evidence>
<reference evidence="1 2" key="1">
    <citation type="submission" date="2019-08" db="EMBL/GenBank/DDBJ databases">
        <title>Draft genome sequences of two oriental melons (Cucumis melo L. var makuwa).</title>
        <authorList>
            <person name="Kwon S.-Y."/>
        </authorList>
    </citation>
    <scope>NUCLEOTIDE SEQUENCE [LARGE SCALE GENOMIC DNA]</scope>
    <source>
        <strain evidence="2">cv. SW 3</strain>
        <tissue evidence="1">Leaf</tissue>
    </source>
</reference>
<protein>
    <submittedName>
        <fullName evidence="1">Uncharacterized protein</fullName>
    </submittedName>
</protein>
<name>A0A5A7SP10_CUCMM</name>
<dbReference type="EMBL" id="SSTE01021882">
    <property type="protein sequence ID" value="KAA0032063.1"/>
    <property type="molecule type" value="Genomic_DNA"/>
</dbReference>
<proteinExistence type="predicted"/>
<sequence>MHKYVGENAKYVEKGYPDVQNDVGKNVGRNTSREAFPTQYQIGVRKTFPDAGGCVGIDGVGKTLFPTPSMPTHLPASGKPVFRRFFPDLPLVKLMLGDFYLVLQSVPKLHEV</sequence>
<organism evidence="1 2">
    <name type="scientific">Cucumis melo var. makuwa</name>
    <name type="common">Oriental melon</name>
    <dbReference type="NCBI Taxonomy" id="1194695"/>
    <lineage>
        <taxon>Eukaryota</taxon>
        <taxon>Viridiplantae</taxon>
        <taxon>Streptophyta</taxon>
        <taxon>Embryophyta</taxon>
        <taxon>Tracheophyta</taxon>
        <taxon>Spermatophyta</taxon>
        <taxon>Magnoliopsida</taxon>
        <taxon>eudicotyledons</taxon>
        <taxon>Gunneridae</taxon>
        <taxon>Pentapetalae</taxon>
        <taxon>rosids</taxon>
        <taxon>fabids</taxon>
        <taxon>Cucurbitales</taxon>
        <taxon>Cucurbitaceae</taxon>
        <taxon>Benincaseae</taxon>
        <taxon>Cucumis</taxon>
    </lineage>
</organism>
<accession>A0A5A7SP10</accession>
<comment type="caution">
    <text evidence="1">The sequence shown here is derived from an EMBL/GenBank/DDBJ whole genome shotgun (WGS) entry which is preliminary data.</text>
</comment>
<dbReference type="Proteomes" id="UP000321393">
    <property type="component" value="Unassembled WGS sequence"/>
</dbReference>
<evidence type="ECO:0000313" key="2">
    <source>
        <dbReference type="Proteomes" id="UP000321393"/>
    </source>
</evidence>
<dbReference type="AlphaFoldDB" id="A0A5A7SP10"/>
<gene>
    <name evidence="1" type="ORF">E6C27_scaffold223G00270</name>
</gene>